<evidence type="ECO:0008006" key="4">
    <source>
        <dbReference type="Google" id="ProtNLM"/>
    </source>
</evidence>
<evidence type="ECO:0000313" key="3">
    <source>
        <dbReference type="EMBL" id="AKA59471.1"/>
    </source>
</evidence>
<protein>
    <recommendedName>
        <fullName evidence="4">VCBS repeat-containing protein</fullName>
    </recommendedName>
</protein>
<dbReference type="Gene3D" id="2.40.128.340">
    <property type="match status" value="1"/>
</dbReference>
<organism evidence="3">
    <name type="scientific">uncultured bacterium AZ_40</name>
    <dbReference type="NCBI Taxonomy" id="1630016"/>
    <lineage>
        <taxon>Bacteria</taxon>
        <taxon>environmental samples</taxon>
    </lineage>
</organism>
<dbReference type="PANTHER" id="PTHR46580:SF4">
    <property type="entry name" value="ATP_GTP-BINDING PROTEIN"/>
    <property type="match status" value="1"/>
</dbReference>
<dbReference type="InterPro" id="IPR013517">
    <property type="entry name" value="FG-GAP"/>
</dbReference>
<evidence type="ECO:0000256" key="2">
    <source>
        <dbReference type="SAM" id="SignalP"/>
    </source>
</evidence>
<dbReference type="EMBL" id="KP830095">
    <property type="protein sequence ID" value="AKA59471.1"/>
    <property type="molecule type" value="Genomic_DNA"/>
</dbReference>
<evidence type="ECO:0000256" key="1">
    <source>
        <dbReference type="ARBA" id="ARBA00022729"/>
    </source>
</evidence>
<dbReference type="PANTHER" id="PTHR46580">
    <property type="entry name" value="SENSOR KINASE-RELATED"/>
    <property type="match status" value="1"/>
</dbReference>
<dbReference type="AlphaFoldDB" id="A0A0E3M0J6"/>
<proteinExistence type="predicted"/>
<keyword evidence="1 2" id="KW-0732">Signal</keyword>
<dbReference type="Gene3D" id="2.130.10.130">
    <property type="entry name" value="Integrin alpha, N-terminal"/>
    <property type="match status" value="1"/>
</dbReference>
<reference evidence="3" key="1">
    <citation type="journal article" date="2015" name="Proc. Natl. Acad. Sci. U.S.A.">
        <title>Multiplexed metagenome mining using short DNA sequence tags facilitates targeted discovery of epoxyketone proteasome inhibitors.</title>
        <authorList>
            <person name="Owen J.G."/>
            <person name="Charlop-Powers Z."/>
            <person name="Smith A.G."/>
            <person name="Ternei M.A."/>
            <person name="Calle P.Y."/>
            <person name="Reddy B.V."/>
            <person name="Montiel D."/>
            <person name="Brady S.F."/>
        </authorList>
    </citation>
    <scope>NUCLEOTIDE SEQUENCE</scope>
</reference>
<feature type="signal peptide" evidence="2">
    <location>
        <begin position="1"/>
        <end position="22"/>
    </location>
</feature>
<accession>A0A0E3M0J6</accession>
<dbReference type="SUPFAM" id="SSF69318">
    <property type="entry name" value="Integrin alpha N-terminal domain"/>
    <property type="match status" value="1"/>
</dbReference>
<name>A0A0E3M0J6_9BACT</name>
<feature type="chain" id="PRO_5002411407" description="VCBS repeat-containing protein" evidence="2">
    <location>
        <begin position="23"/>
        <end position="395"/>
    </location>
</feature>
<dbReference type="Pfam" id="PF13517">
    <property type="entry name" value="FG-GAP_3"/>
    <property type="match status" value="3"/>
</dbReference>
<dbReference type="InterPro" id="IPR028994">
    <property type="entry name" value="Integrin_alpha_N"/>
</dbReference>
<sequence length="395" mass="39946">MRLRRTVVAASALALVGSAVPAAYGAADTRSYGHGAGAGSAASPFQPAVVFRVGAPARTVDVADVTGDGRDDVLLMTGYASSGSDDGDKLFVFAQRPDGTLAAPVRYPTDAVPKAFFTVLDTNGDGRQDIAINVVGGINVLRQTASGTLESAGLLPGGGIPVAGDMDGDGDSDLVAAGDSGITLLTQGTGGTFTPTSISTDVVGEVEVGDVDGDGRPEVVGAPPPYLGGAPIYVYHATGSGWTRTTHATGMSSPLTVRGIEVADVSGDGRADVVATFGDNKPSSQVSVLVQTPDGDLDAGVLYPVWDIPEPVEAADVTGDSLLDVVTVHGGWSALSVLPQTGDGRLDAPIRIEDLPYASSYTVHGLALGDINGDRRADAVVADYNSGLVVLRTNG</sequence>